<dbReference type="RefSeq" id="XP_017986273.1">
    <property type="nucleotide sequence ID" value="XM_018130784.1"/>
</dbReference>
<organism evidence="3 4">
    <name type="scientific">Eremothecium sinecaudum</name>
    <dbReference type="NCBI Taxonomy" id="45286"/>
    <lineage>
        <taxon>Eukaryota</taxon>
        <taxon>Fungi</taxon>
        <taxon>Dikarya</taxon>
        <taxon>Ascomycota</taxon>
        <taxon>Saccharomycotina</taxon>
        <taxon>Saccharomycetes</taxon>
        <taxon>Saccharomycetales</taxon>
        <taxon>Saccharomycetaceae</taxon>
        <taxon>Eremothecium</taxon>
    </lineage>
</organism>
<keyword evidence="4" id="KW-1185">Reference proteome</keyword>
<dbReference type="EMBL" id="CP014242">
    <property type="protein sequence ID" value="AMD19277.1"/>
    <property type="molecule type" value="Genomic_DNA"/>
</dbReference>
<dbReference type="STRING" id="45286.A0A120K1E0"/>
<feature type="region of interest" description="Disordered" evidence="1">
    <location>
        <begin position="315"/>
        <end position="399"/>
    </location>
</feature>
<dbReference type="SUPFAM" id="SSF54236">
    <property type="entry name" value="Ubiquitin-like"/>
    <property type="match status" value="1"/>
</dbReference>
<evidence type="ECO:0000259" key="2">
    <source>
        <dbReference type="PROSITE" id="PS50033"/>
    </source>
</evidence>
<accession>A0A120K1E0</accession>
<proteinExistence type="predicted"/>
<dbReference type="Pfam" id="PF00789">
    <property type="entry name" value="UBX"/>
    <property type="match status" value="1"/>
</dbReference>
<dbReference type="GeneID" id="28721549"/>
<evidence type="ECO:0000256" key="1">
    <source>
        <dbReference type="SAM" id="MobiDB-lite"/>
    </source>
</evidence>
<dbReference type="PANTHER" id="PTHR46424">
    <property type="entry name" value="UBX DOMAIN-CONTAINING PROTEIN 4"/>
    <property type="match status" value="1"/>
</dbReference>
<evidence type="ECO:0000313" key="4">
    <source>
        <dbReference type="Proteomes" id="UP000243052"/>
    </source>
</evidence>
<dbReference type="InterPro" id="IPR001012">
    <property type="entry name" value="UBX_dom"/>
</dbReference>
<dbReference type="Proteomes" id="UP000243052">
    <property type="component" value="Chromosome ii"/>
</dbReference>
<dbReference type="GO" id="GO:0036503">
    <property type="term" value="P:ERAD pathway"/>
    <property type="evidence" value="ECO:0007669"/>
    <property type="project" value="TreeGrafter"/>
</dbReference>
<dbReference type="SMART" id="SM00166">
    <property type="entry name" value="UBX"/>
    <property type="match status" value="1"/>
</dbReference>
<dbReference type="OrthoDB" id="2445133at2759"/>
<dbReference type="GO" id="GO:0005783">
    <property type="term" value="C:endoplasmic reticulum"/>
    <property type="evidence" value="ECO:0007669"/>
    <property type="project" value="TreeGrafter"/>
</dbReference>
<dbReference type="Gene3D" id="3.10.20.90">
    <property type="entry name" value="Phosphatidylinositol 3-kinase Catalytic Subunit, Chain A, domain 1"/>
    <property type="match status" value="1"/>
</dbReference>
<reference evidence="3 4" key="1">
    <citation type="submission" date="2016-01" db="EMBL/GenBank/DDBJ databases">
        <title>Genome sequence of the yeast Holleya sinecauda.</title>
        <authorList>
            <person name="Dietrich F.S."/>
        </authorList>
    </citation>
    <scope>NUCLEOTIDE SEQUENCE [LARGE SCALE GENOMIC DNA]</scope>
    <source>
        <strain evidence="3 4">ATCC 58844</strain>
    </source>
</reference>
<sequence length="399" mass="45708">MSVEAVSSPSFSVLDTWFIRSVNESVQKCLQEDKVLVTYIACGNDDEWLKRWLLPIFNEFTKDDCVWLKVVIGSEEYRQFKEMFPDADSPSVYCLKQGQVVDIFRGEDCMESFGDRFKIAVGKGTNMPVKQTSGGEGEDDGDACRKYQEEVLKQRAFEVEEKNRVFKLLEADNRERTSLKMQSLQKKVNDKIDAGKAIRASETADSCMLLIRLTNGVSLKHEFRPVDTLNAVRLWVDLHRNDGQHPYQFYRSFLRETFTDSQEMMTLKELELTPRSALILKPVQDDKVKNVRDVQGTGILASALRTFTSWWYGNGAKSETEQSPSPENPHNEPSSPMSSRYASAARTPLLNHYDRNNSDISIPSRPESVEMQSPEARRRREQDCESSSYNRNALNFKDT</sequence>
<dbReference type="Pfam" id="PF23187">
    <property type="entry name" value="UBX7_N"/>
    <property type="match status" value="1"/>
</dbReference>
<feature type="domain" description="UBX" evidence="2">
    <location>
        <begin position="202"/>
        <end position="280"/>
    </location>
</feature>
<dbReference type="PROSITE" id="PS50033">
    <property type="entry name" value="UBX"/>
    <property type="match status" value="1"/>
</dbReference>
<dbReference type="AlphaFoldDB" id="A0A120K1E0"/>
<evidence type="ECO:0000313" key="3">
    <source>
        <dbReference type="EMBL" id="AMD19277.1"/>
    </source>
</evidence>
<dbReference type="PANTHER" id="PTHR46424:SF1">
    <property type="entry name" value="UBX DOMAIN-CONTAINING PROTEIN 4"/>
    <property type="match status" value="1"/>
</dbReference>
<protein>
    <submittedName>
        <fullName evidence="3">HBR376Cp</fullName>
    </submittedName>
</protein>
<dbReference type="InterPro" id="IPR029071">
    <property type="entry name" value="Ubiquitin-like_domsf"/>
</dbReference>
<name>A0A120K1E0_9SACH</name>
<gene>
    <name evidence="3" type="ORF">AW171_hschr21099</name>
</gene>